<dbReference type="EMBL" id="SRJC01000005">
    <property type="protein sequence ID" value="TGB01591.1"/>
    <property type="molecule type" value="Genomic_DNA"/>
</dbReference>
<proteinExistence type="inferred from homology"/>
<dbReference type="Pfam" id="PF02771">
    <property type="entry name" value="Acyl-CoA_dh_N"/>
    <property type="match status" value="1"/>
</dbReference>
<dbReference type="RefSeq" id="WP_079477921.1">
    <property type="nucleotide sequence ID" value="NZ_FVYZ01000003.1"/>
</dbReference>
<dbReference type="InterPro" id="IPR046373">
    <property type="entry name" value="Acyl-CoA_Oxase/DH_mid-dom_sf"/>
</dbReference>
<dbReference type="InterPro" id="IPR037069">
    <property type="entry name" value="AcylCoA_DH/ox_N_sf"/>
</dbReference>
<dbReference type="InterPro" id="IPR009100">
    <property type="entry name" value="AcylCoA_DH/oxidase_NM_dom_sf"/>
</dbReference>
<dbReference type="OrthoDB" id="9802447at2"/>
<evidence type="ECO:0000256" key="8">
    <source>
        <dbReference type="RuleBase" id="RU362125"/>
    </source>
</evidence>
<sequence length="381" mass="41454">MQLKFTDEQEMMRKMVRDFAEKEVAPAVERMEKEDRFPEELIPKMGELGLMGIPIPEKYGGAEMDYTSYIIAIHELSKVSATIGVILSVHTSVGTNPILYFGTEEQKQKYLPKLASGEYLGAFALTEPSAGSDASSLKTRAVRDGDHYVLNGSKVFITNGGNADTFIVFARTNQEEHNGKGLSAFIVERDTPGFSVGKAEKKMGLHGSSTVSLNFDQCKVPAEQLLGEEGEGYKIALANLNIGRIGIAAQSLGIAEAALEQSIAYAKEREQFGKPIAKLQGISFKLADMATAVESSKLLTYNAASLQGAGKPCAKEASMAKLFASKTAVDTAIEAVQVHGGYGYTEDYDVERFFRDAKVCEIYEGTSEIQRIVIANQLIRD</sequence>
<keyword evidence="4 8" id="KW-0274">FAD</keyword>
<evidence type="ECO:0000313" key="13">
    <source>
        <dbReference type="Proteomes" id="UP000297982"/>
    </source>
</evidence>
<accession>A0A4Z0GY79</accession>
<dbReference type="FunFam" id="1.10.540.10:FF:000002">
    <property type="entry name" value="Acyl-CoA dehydrogenase FadE19"/>
    <property type="match status" value="1"/>
</dbReference>
<dbReference type="AlphaFoldDB" id="A0A4Z0GY79"/>
<reference evidence="12 13" key="1">
    <citation type="journal article" date="2003" name="Int. J. Syst. Evol. Microbiol.">
        <title>Halobacillus salinus sp. nov., isolated from a salt lake on the coast of the East Sea in Korea.</title>
        <authorList>
            <person name="Yoon J.H."/>
            <person name="Kang K.H."/>
            <person name="Park Y.H."/>
        </authorList>
    </citation>
    <scope>NUCLEOTIDE SEQUENCE [LARGE SCALE GENOMIC DNA]</scope>
    <source>
        <strain evidence="12 13">HSL-3</strain>
    </source>
</reference>
<evidence type="ECO:0000259" key="9">
    <source>
        <dbReference type="Pfam" id="PF00441"/>
    </source>
</evidence>
<dbReference type="PANTHER" id="PTHR43884">
    <property type="entry name" value="ACYL-COA DEHYDROGENASE"/>
    <property type="match status" value="1"/>
</dbReference>
<dbReference type="Gene3D" id="1.20.140.10">
    <property type="entry name" value="Butyryl-CoA Dehydrogenase, subunit A, domain 3"/>
    <property type="match status" value="1"/>
</dbReference>
<evidence type="ECO:0000313" key="12">
    <source>
        <dbReference type="EMBL" id="TGB01591.1"/>
    </source>
</evidence>
<dbReference type="InterPro" id="IPR009075">
    <property type="entry name" value="AcylCo_DH/oxidase_C"/>
</dbReference>
<keyword evidence="13" id="KW-1185">Reference proteome</keyword>
<evidence type="ECO:0000256" key="7">
    <source>
        <dbReference type="ARBA" id="ARBA00067585"/>
    </source>
</evidence>
<comment type="caution">
    <text evidence="12">The sequence shown here is derived from an EMBL/GenBank/DDBJ whole genome shotgun (WGS) entry which is preliminary data.</text>
</comment>
<evidence type="ECO:0000256" key="2">
    <source>
        <dbReference type="ARBA" id="ARBA00009347"/>
    </source>
</evidence>
<dbReference type="InterPro" id="IPR036250">
    <property type="entry name" value="AcylCo_DH-like_C"/>
</dbReference>
<gene>
    <name evidence="12" type="ORF">E4663_15650</name>
</gene>
<dbReference type="InterPro" id="IPR013786">
    <property type="entry name" value="AcylCoA_DH/ox_N"/>
</dbReference>
<dbReference type="GO" id="GO:0050660">
    <property type="term" value="F:flavin adenine dinucleotide binding"/>
    <property type="evidence" value="ECO:0007669"/>
    <property type="project" value="InterPro"/>
</dbReference>
<feature type="domain" description="Acyl-CoA oxidase/dehydrogenase middle" evidence="10">
    <location>
        <begin position="122"/>
        <end position="218"/>
    </location>
</feature>
<evidence type="ECO:0000259" key="11">
    <source>
        <dbReference type="Pfam" id="PF02771"/>
    </source>
</evidence>
<dbReference type="PROSITE" id="PS00072">
    <property type="entry name" value="ACYL_COA_DH_1"/>
    <property type="match status" value="1"/>
</dbReference>
<comment type="catalytic activity">
    <reaction evidence="6">
        <text>a 2,3-saturated acyl-CoA + A = a 2,3-dehydroacyl-CoA + AH2</text>
        <dbReference type="Rhea" id="RHEA:48608"/>
        <dbReference type="ChEBI" id="CHEBI:13193"/>
        <dbReference type="ChEBI" id="CHEBI:17499"/>
        <dbReference type="ChEBI" id="CHEBI:60015"/>
        <dbReference type="ChEBI" id="CHEBI:65111"/>
    </reaction>
</comment>
<dbReference type="FunFam" id="2.40.110.10:FF:000001">
    <property type="entry name" value="Acyl-CoA dehydrogenase, mitochondrial"/>
    <property type="match status" value="1"/>
</dbReference>
<organism evidence="12 13">
    <name type="scientific">Halobacillus salinus</name>
    <dbReference type="NCBI Taxonomy" id="192814"/>
    <lineage>
        <taxon>Bacteria</taxon>
        <taxon>Bacillati</taxon>
        <taxon>Bacillota</taxon>
        <taxon>Bacilli</taxon>
        <taxon>Bacillales</taxon>
        <taxon>Bacillaceae</taxon>
        <taxon>Halobacillus</taxon>
    </lineage>
</organism>
<dbReference type="InterPro" id="IPR006089">
    <property type="entry name" value="Acyl-CoA_DH_CS"/>
</dbReference>
<dbReference type="InterPro" id="IPR006091">
    <property type="entry name" value="Acyl-CoA_Oxase/DH_mid-dom"/>
</dbReference>
<dbReference type="PIRSF" id="PIRSF016578">
    <property type="entry name" value="HsaA"/>
    <property type="match status" value="1"/>
</dbReference>
<dbReference type="Pfam" id="PF02770">
    <property type="entry name" value="Acyl-CoA_dh_M"/>
    <property type="match status" value="1"/>
</dbReference>
<feature type="domain" description="Acyl-CoA dehydrogenase/oxidase C-terminal" evidence="9">
    <location>
        <begin position="230"/>
        <end position="378"/>
    </location>
</feature>
<keyword evidence="5 8" id="KW-0560">Oxidoreductase</keyword>
<protein>
    <recommendedName>
        <fullName evidence="7">Acyl-CoA dehydrogenase</fullName>
    </recommendedName>
</protein>
<comment type="similarity">
    <text evidence="2 8">Belongs to the acyl-CoA dehydrogenase family.</text>
</comment>
<dbReference type="STRING" id="192814.GCA_900166575_03057"/>
<evidence type="ECO:0000256" key="1">
    <source>
        <dbReference type="ARBA" id="ARBA00001974"/>
    </source>
</evidence>
<dbReference type="PANTHER" id="PTHR43884:SF12">
    <property type="entry name" value="ISOVALERYL-COA DEHYDROGENASE, MITOCHONDRIAL-RELATED"/>
    <property type="match status" value="1"/>
</dbReference>
<keyword evidence="3 8" id="KW-0285">Flavoprotein</keyword>
<comment type="cofactor">
    <cofactor evidence="1 8">
        <name>FAD</name>
        <dbReference type="ChEBI" id="CHEBI:57692"/>
    </cofactor>
</comment>
<evidence type="ECO:0000256" key="3">
    <source>
        <dbReference type="ARBA" id="ARBA00022630"/>
    </source>
</evidence>
<dbReference type="Gene3D" id="1.10.540.10">
    <property type="entry name" value="Acyl-CoA dehydrogenase/oxidase, N-terminal domain"/>
    <property type="match status" value="1"/>
</dbReference>
<name>A0A4Z0GY79_9BACI</name>
<dbReference type="FunFam" id="1.20.140.10:FF:000004">
    <property type="entry name" value="Acyl-CoA dehydrogenase FadE25"/>
    <property type="match status" value="1"/>
</dbReference>
<dbReference type="Proteomes" id="UP000297982">
    <property type="component" value="Unassembled WGS sequence"/>
</dbReference>
<dbReference type="CDD" id="cd01158">
    <property type="entry name" value="SCAD_SBCAD"/>
    <property type="match status" value="1"/>
</dbReference>
<dbReference type="Gene3D" id="2.40.110.10">
    <property type="entry name" value="Butyryl-CoA Dehydrogenase, subunit A, domain 2"/>
    <property type="match status" value="1"/>
</dbReference>
<dbReference type="SUPFAM" id="SSF56645">
    <property type="entry name" value="Acyl-CoA dehydrogenase NM domain-like"/>
    <property type="match status" value="1"/>
</dbReference>
<dbReference type="GO" id="GO:0003995">
    <property type="term" value="F:acyl-CoA dehydrogenase activity"/>
    <property type="evidence" value="ECO:0007669"/>
    <property type="project" value="InterPro"/>
</dbReference>
<evidence type="ECO:0000259" key="10">
    <source>
        <dbReference type="Pfam" id="PF02770"/>
    </source>
</evidence>
<dbReference type="Pfam" id="PF00441">
    <property type="entry name" value="Acyl-CoA_dh_1"/>
    <property type="match status" value="1"/>
</dbReference>
<dbReference type="PROSITE" id="PS00073">
    <property type="entry name" value="ACYL_COA_DH_2"/>
    <property type="match status" value="1"/>
</dbReference>
<dbReference type="SUPFAM" id="SSF47203">
    <property type="entry name" value="Acyl-CoA dehydrogenase C-terminal domain-like"/>
    <property type="match status" value="1"/>
</dbReference>
<feature type="domain" description="Acyl-CoA dehydrogenase/oxidase N-terminal" evidence="11">
    <location>
        <begin position="6"/>
        <end position="118"/>
    </location>
</feature>
<evidence type="ECO:0000256" key="4">
    <source>
        <dbReference type="ARBA" id="ARBA00022827"/>
    </source>
</evidence>
<evidence type="ECO:0000256" key="6">
    <source>
        <dbReference type="ARBA" id="ARBA00052546"/>
    </source>
</evidence>
<evidence type="ECO:0000256" key="5">
    <source>
        <dbReference type="ARBA" id="ARBA00023002"/>
    </source>
</evidence>